<sequence>MKFDYKKLFVFETQQPGKDVVPVAYSKDKDSFKIYNKGLDPGHANYLANIEASNSTGEVFVRFEKDKIFVYVCFGELKGDLEKLKDGISMAGAKCLKAVAYLNTHINFYVDFEEYDRDFIGGLILSSYKYDFNKKESKNKLTLSIIGNENVKKYISIYNSQNFARFLGDTPANLMTPTLFAEYACDLLKDLKVEVFDKKFMEENKMNLLLSVAQGSEQEPRLLSISYKGRESDEVDIGLVGKGITFDSGGISIKPSANMAAMKGDMLGGASVVSVMKLVSDFKLKANVRAVIPLTENLPSGSATKPGDVFCGMSGKSVEVDNTDAEGRLVLADALTYIQQSKPKYVMDIATLTGAMAISLGDSFIGFFCNDDKLAEVIYQSGIQSSDPAWRLPLSSLYLSSMKSTVADLKNVGGRFGGSAIAAIFLNEFIEKDTKWAHFDIAGVMDSSRNTAVYGKYMTGKGVPVVFETVQTLIQHLSN</sequence>
<comment type="caution">
    <text evidence="8">The sequence shown here is derived from an EMBL/GenBank/DDBJ whole genome shotgun (WGS) entry which is preliminary data.</text>
</comment>
<evidence type="ECO:0000313" key="8">
    <source>
        <dbReference type="EMBL" id="KAF9764160.1"/>
    </source>
</evidence>
<dbReference type="PRINTS" id="PR00481">
    <property type="entry name" value="LAMNOPPTDASE"/>
</dbReference>
<evidence type="ECO:0000256" key="2">
    <source>
        <dbReference type="ARBA" id="ARBA00009528"/>
    </source>
</evidence>
<evidence type="ECO:0000256" key="3">
    <source>
        <dbReference type="ARBA" id="ARBA00012565"/>
    </source>
</evidence>
<dbReference type="InterPro" id="IPR011356">
    <property type="entry name" value="Leucine_aapep/pepB"/>
</dbReference>
<evidence type="ECO:0000259" key="7">
    <source>
        <dbReference type="PROSITE" id="PS00631"/>
    </source>
</evidence>
<keyword evidence="4 8" id="KW-0031">Aminopeptidase</keyword>
<evidence type="ECO:0000256" key="1">
    <source>
        <dbReference type="ARBA" id="ARBA00000135"/>
    </source>
</evidence>
<protein>
    <recommendedName>
        <fullName evidence="3">leucyl aminopeptidase</fullName>
        <ecNumber evidence="3">3.4.11.1</ecNumber>
    </recommendedName>
</protein>
<dbReference type="SUPFAM" id="SSF53187">
    <property type="entry name" value="Zn-dependent exopeptidases"/>
    <property type="match status" value="1"/>
</dbReference>
<dbReference type="EC" id="3.4.11.1" evidence="3"/>
<keyword evidence="9" id="KW-1185">Reference proteome</keyword>
<dbReference type="PANTHER" id="PTHR11963">
    <property type="entry name" value="LEUCINE AMINOPEPTIDASE-RELATED"/>
    <property type="match status" value="1"/>
</dbReference>
<dbReference type="GO" id="GO:0006508">
    <property type="term" value="P:proteolysis"/>
    <property type="evidence" value="ECO:0007669"/>
    <property type="project" value="UniProtKB-KW"/>
</dbReference>
<dbReference type="Pfam" id="PF00883">
    <property type="entry name" value="Peptidase_M17"/>
    <property type="match status" value="1"/>
</dbReference>
<comment type="similarity">
    <text evidence="2">Belongs to the peptidase M17 family.</text>
</comment>
<dbReference type="Proteomes" id="UP000740883">
    <property type="component" value="Unassembled WGS sequence"/>
</dbReference>
<dbReference type="PANTHER" id="PTHR11963:SF23">
    <property type="entry name" value="CYTOSOL AMINOPEPTIDASE"/>
    <property type="match status" value="1"/>
</dbReference>
<dbReference type="CDD" id="cd00433">
    <property type="entry name" value="Peptidase_M17"/>
    <property type="match status" value="1"/>
</dbReference>
<name>A0A9P6KZ95_9MICR</name>
<dbReference type="InterPro" id="IPR000819">
    <property type="entry name" value="Peptidase_M17_C"/>
</dbReference>
<dbReference type="PROSITE" id="PS00631">
    <property type="entry name" value="CYTOSOL_AP"/>
    <property type="match status" value="1"/>
</dbReference>
<keyword evidence="6" id="KW-0378">Hydrolase</keyword>
<dbReference type="HAMAP" id="MF_00181">
    <property type="entry name" value="Cytosol_peptidase_M17"/>
    <property type="match status" value="1"/>
</dbReference>
<evidence type="ECO:0000256" key="6">
    <source>
        <dbReference type="ARBA" id="ARBA00022801"/>
    </source>
</evidence>
<dbReference type="InterPro" id="IPR023042">
    <property type="entry name" value="Peptidase_M17_leu_NH2_pept"/>
</dbReference>
<dbReference type="OrthoDB" id="412814at2759"/>
<comment type="catalytic activity">
    <reaction evidence="1">
        <text>Release of an N-terminal amino acid, Xaa-|-Yaa-, in which Xaa is preferably Leu, but may be other amino acids including Pro although not Arg or Lys, and Yaa may be Pro. Amino acid amides and methyl esters are also readily hydrolyzed, but rates on arylamides are exceedingly low.</text>
        <dbReference type="EC" id="3.4.11.1"/>
    </reaction>
</comment>
<dbReference type="GO" id="GO:0070006">
    <property type="term" value="F:metalloaminopeptidase activity"/>
    <property type="evidence" value="ECO:0007669"/>
    <property type="project" value="InterPro"/>
</dbReference>
<reference evidence="8 9" key="1">
    <citation type="journal article" date="2020" name="Genome Biol. Evol.">
        <title>Comparative genomics of strictly vertically transmitted, feminizing microsporidia endosymbionts of amphipod crustaceans.</title>
        <authorList>
            <person name="Cormier A."/>
            <person name="Chebbi M.A."/>
            <person name="Giraud I."/>
            <person name="Wattier R."/>
            <person name="Teixeira M."/>
            <person name="Gilbert C."/>
            <person name="Rigaud T."/>
            <person name="Cordaux R."/>
        </authorList>
    </citation>
    <scope>NUCLEOTIDE SEQUENCE [LARGE SCALE GENOMIC DNA]</scope>
    <source>
        <strain evidence="8 9">Ou3-Ou53</strain>
    </source>
</reference>
<feature type="domain" description="Cytosol aminopeptidase" evidence="7">
    <location>
        <begin position="322"/>
        <end position="329"/>
    </location>
</feature>
<organism evidence="8 9">
    <name type="scientific">Nosema granulosis</name>
    <dbReference type="NCBI Taxonomy" id="83296"/>
    <lineage>
        <taxon>Eukaryota</taxon>
        <taxon>Fungi</taxon>
        <taxon>Fungi incertae sedis</taxon>
        <taxon>Microsporidia</taxon>
        <taxon>Nosematidae</taxon>
        <taxon>Nosema</taxon>
    </lineage>
</organism>
<dbReference type="GO" id="GO:0005737">
    <property type="term" value="C:cytoplasm"/>
    <property type="evidence" value="ECO:0007669"/>
    <property type="project" value="InterPro"/>
</dbReference>
<dbReference type="EMBL" id="SBJO01000034">
    <property type="protein sequence ID" value="KAF9764160.1"/>
    <property type="molecule type" value="Genomic_DNA"/>
</dbReference>
<proteinExistence type="inferred from homology"/>
<keyword evidence="5" id="KW-0645">Protease</keyword>
<evidence type="ECO:0000313" key="9">
    <source>
        <dbReference type="Proteomes" id="UP000740883"/>
    </source>
</evidence>
<dbReference type="GO" id="GO:0030145">
    <property type="term" value="F:manganese ion binding"/>
    <property type="evidence" value="ECO:0007669"/>
    <property type="project" value="InterPro"/>
</dbReference>
<evidence type="ECO:0000256" key="4">
    <source>
        <dbReference type="ARBA" id="ARBA00022438"/>
    </source>
</evidence>
<dbReference type="Gene3D" id="3.40.630.10">
    <property type="entry name" value="Zn peptidases"/>
    <property type="match status" value="1"/>
</dbReference>
<evidence type="ECO:0000256" key="5">
    <source>
        <dbReference type="ARBA" id="ARBA00022670"/>
    </source>
</evidence>
<dbReference type="AlphaFoldDB" id="A0A9P6KZ95"/>
<gene>
    <name evidence="8" type="ORF">NGRA_0770</name>
</gene>
<accession>A0A9P6KZ95</accession>